<evidence type="ECO:0000313" key="10">
    <source>
        <dbReference type="EMBL" id="GCD08766.1"/>
    </source>
</evidence>
<accession>A0A401UGY8</accession>
<keyword evidence="2" id="KW-0805">Transcription regulation</keyword>
<dbReference type="InterPro" id="IPR039420">
    <property type="entry name" value="WalR-like"/>
</dbReference>
<dbReference type="AlphaFoldDB" id="A0A401UGY8"/>
<dbReference type="GO" id="GO:0000976">
    <property type="term" value="F:transcription cis-regulatory region binding"/>
    <property type="evidence" value="ECO:0007669"/>
    <property type="project" value="TreeGrafter"/>
</dbReference>
<dbReference type="SMART" id="SM00862">
    <property type="entry name" value="Trans_reg_C"/>
    <property type="match status" value="1"/>
</dbReference>
<dbReference type="GO" id="GO:0006355">
    <property type="term" value="P:regulation of DNA-templated transcription"/>
    <property type="evidence" value="ECO:0007669"/>
    <property type="project" value="InterPro"/>
</dbReference>
<dbReference type="EMBL" id="BHYK01000002">
    <property type="protein sequence ID" value="GCD08766.1"/>
    <property type="molecule type" value="Genomic_DNA"/>
</dbReference>
<feature type="modified residue" description="4-aspartylphosphate" evidence="6">
    <location>
        <position position="52"/>
    </location>
</feature>
<feature type="DNA-binding region" description="OmpR/PhoB-type" evidence="7">
    <location>
        <begin position="131"/>
        <end position="231"/>
    </location>
</feature>
<evidence type="ECO:0000256" key="2">
    <source>
        <dbReference type="ARBA" id="ARBA00023015"/>
    </source>
</evidence>
<dbReference type="GO" id="GO:0005829">
    <property type="term" value="C:cytosol"/>
    <property type="evidence" value="ECO:0007669"/>
    <property type="project" value="TreeGrafter"/>
</dbReference>
<dbReference type="InterPro" id="IPR001867">
    <property type="entry name" value="OmpR/PhoB-type_DNA-bd"/>
</dbReference>
<evidence type="ECO:0000313" key="11">
    <source>
        <dbReference type="Proteomes" id="UP000287872"/>
    </source>
</evidence>
<evidence type="ECO:0000256" key="5">
    <source>
        <dbReference type="ARBA" id="ARBA00024867"/>
    </source>
</evidence>
<dbReference type="Gene3D" id="3.40.50.2300">
    <property type="match status" value="1"/>
</dbReference>
<keyword evidence="3 7" id="KW-0238">DNA-binding</keyword>
<dbReference type="CDD" id="cd17574">
    <property type="entry name" value="REC_OmpR"/>
    <property type="match status" value="1"/>
</dbReference>
<dbReference type="GO" id="GO:0000156">
    <property type="term" value="F:phosphorelay response regulator activity"/>
    <property type="evidence" value="ECO:0007669"/>
    <property type="project" value="TreeGrafter"/>
</dbReference>
<dbReference type="SMART" id="SM00448">
    <property type="entry name" value="REC"/>
    <property type="match status" value="1"/>
</dbReference>
<dbReference type="PROSITE" id="PS50110">
    <property type="entry name" value="RESPONSE_REGULATORY"/>
    <property type="match status" value="1"/>
</dbReference>
<dbReference type="SUPFAM" id="SSF52172">
    <property type="entry name" value="CheY-like"/>
    <property type="match status" value="1"/>
</dbReference>
<evidence type="ECO:0000256" key="1">
    <source>
        <dbReference type="ARBA" id="ARBA00018672"/>
    </source>
</evidence>
<dbReference type="InterPro" id="IPR036388">
    <property type="entry name" value="WH-like_DNA-bd_sf"/>
</dbReference>
<feature type="domain" description="Response regulatory" evidence="8">
    <location>
        <begin position="3"/>
        <end position="116"/>
    </location>
</feature>
<dbReference type="PANTHER" id="PTHR48111:SF73">
    <property type="entry name" value="ALKALINE PHOSPHATASE SYNTHESIS TRANSCRIPTIONAL REGULATORY PROTEIN PHOP"/>
    <property type="match status" value="1"/>
</dbReference>
<keyword evidence="6" id="KW-0597">Phosphoprotein</keyword>
<feature type="domain" description="OmpR/PhoB-type" evidence="9">
    <location>
        <begin position="131"/>
        <end position="231"/>
    </location>
</feature>
<dbReference type="Gene3D" id="6.10.250.690">
    <property type="match status" value="1"/>
</dbReference>
<reference evidence="10 11" key="1">
    <citation type="submission" date="2018-11" db="EMBL/GenBank/DDBJ databases">
        <title>Genome sequencing and assembly of Clostridium tagluense strain A121.</title>
        <authorList>
            <person name="Murakami T."/>
            <person name="Segawa T."/>
            <person name="Shcherbakova V.A."/>
            <person name="Mori H."/>
            <person name="Yoshimura Y."/>
        </authorList>
    </citation>
    <scope>NUCLEOTIDE SEQUENCE [LARGE SCALE GENOMIC DNA]</scope>
    <source>
        <strain evidence="10 11">A121</strain>
    </source>
</reference>
<dbReference type="PROSITE" id="PS51755">
    <property type="entry name" value="OMPR_PHOB"/>
    <property type="match status" value="1"/>
</dbReference>
<name>A0A401UGY8_9CLOT</name>
<comment type="function">
    <text evidence="5">May play the central regulatory role in sporulation. It may be an element of the effector pathway responsible for the activation of sporulation genes in response to nutritional stress. Spo0A may act in concert with spo0H (a sigma factor) to control the expression of some genes that are critical to the sporulation process.</text>
</comment>
<dbReference type="OrthoDB" id="9803564at2"/>
<evidence type="ECO:0000259" key="8">
    <source>
        <dbReference type="PROSITE" id="PS50110"/>
    </source>
</evidence>
<dbReference type="CDD" id="cd00383">
    <property type="entry name" value="trans_reg_C"/>
    <property type="match status" value="1"/>
</dbReference>
<dbReference type="SUPFAM" id="SSF46894">
    <property type="entry name" value="C-terminal effector domain of the bipartite response regulators"/>
    <property type="match status" value="1"/>
</dbReference>
<dbReference type="Gene3D" id="1.10.10.10">
    <property type="entry name" value="Winged helix-like DNA-binding domain superfamily/Winged helix DNA-binding domain"/>
    <property type="match status" value="1"/>
</dbReference>
<protein>
    <recommendedName>
        <fullName evidence="1">Stage 0 sporulation protein A homolog</fullName>
    </recommendedName>
</protein>
<evidence type="ECO:0000256" key="4">
    <source>
        <dbReference type="ARBA" id="ARBA00023163"/>
    </source>
</evidence>
<keyword evidence="4" id="KW-0804">Transcription</keyword>
<dbReference type="Pfam" id="PF00072">
    <property type="entry name" value="Response_reg"/>
    <property type="match status" value="1"/>
</dbReference>
<organism evidence="10 11">
    <name type="scientific">Clostridium tagluense</name>
    <dbReference type="NCBI Taxonomy" id="360422"/>
    <lineage>
        <taxon>Bacteria</taxon>
        <taxon>Bacillati</taxon>
        <taxon>Bacillota</taxon>
        <taxon>Clostridia</taxon>
        <taxon>Eubacteriales</taxon>
        <taxon>Clostridiaceae</taxon>
        <taxon>Clostridium</taxon>
    </lineage>
</organism>
<evidence type="ECO:0000259" key="9">
    <source>
        <dbReference type="PROSITE" id="PS51755"/>
    </source>
</evidence>
<dbReference type="InterPro" id="IPR001789">
    <property type="entry name" value="Sig_transdc_resp-reg_receiver"/>
</dbReference>
<evidence type="ECO:0000256" key="7">
    <source>
        <dbReference type="PROSITE-ProRule" id="PRU01091"/>
    </source>
</evidence>
<dbReference type="Proteomes" id="UP000287872">
    <property type="component" value="Unassembled WGS sequence"/>
</dbReference>
<proteinExistence type="predicted"/>
<dbReference type="PANTHER" id="PTHR48111">
    <property type="entry name" value="REGULATOR OF RPOS"/>
    <property type="match status" value="1"/>
</dbReference>
<dbReference type="InterPro" id="IPR011006">
    <property type="entry name" value="CheY-like_superfamily"/>
</dbReference>
<gene>
    <name evidence="10" type="ORF">Ctaglu_03890</name>
</gene>
<evidence type="ECO:0000256" key="6">
    <source>
        <dbReference type="PROSITE-ProRule" id="PRU00169"/>
    </source>
</evidence>
<keyword evidence="11" id="KW-1185">Reference proteome</keyword>
<sequence>MNRLLLVEDDESLAIGIEFSLEDGGYEVSRASTVEGGKELFHLEKFDLILLDVNLPDGNGYELCKYIRSKSDVLIIFLTACDDEVNIVQGLEIGGDDYITKPFRVRELLSRIKVLIRRNSKNMNLENRSLENILKSESIFIDNIKGAVRKNGDIINLTAQEYKLLLIFMNKPNVLMKRDEILCELLEGQDPFFDENTLSVYIKRLREKIEDNPKDPQYIVNKRGLGYKWNKNVVAT</sequence>
<dbReference type="Pfam" id="PF00486">
    <property type="entry name" value="Trans_reg_C"/>
    <property type="match status" value="1"/>
</dbReference>
<dbReference type="GO" id="GO:0032993">
    <property type="term" value="C:protein-DNA complex"/>
    <property type="evidence" value="ECO:0007669"/>
    <property type="project" value="TreeGrafter"/>
</dbReference>
<comment type="caution">
    <text evidence="10">The sequence shown here is derived from an EMBL/GenBank/DDBJ whole genome shotgun (WGS) entry which is preliminary data.</text>
</comment>
<dbReference type="InterPro" id="IPR016032">
    <property type="entry name" value="Sig_transdc_resp-reg_C-effctor"/>
</dbReference>
<dbReference type="RefSeq" id="WP_124997540.1">
    <property type="nucleotide sequence ID" value="NZ_BHYK01000002.1"/>
</dbReference>
<evidence type="ECO:0000256" key="3">
    <source>
        <dbReference type="ARBA" id="ARBA00023125"/>
    </source>
</evidence>